<gene>
    <name evidence="2" type="ORF">HCBG_09051</name>
</gene>
<dbReference type="InParanoid" id="C0P0X1"/>
<protein>
    <submittedName>
        <fullName evidence="2">Uncharacterized protein</fullName>
    </submittedName>
</protein>
<evidence type="ECO:0000256" key="1">
    <source>
        <dbReference type="SAM" id="SignalP"/>
    </source>
</evidence>
<feature type="signal peptide" evidence="1">
    <location>
        <begin position="1"/>
        <end position="22"/>
    </location>
</feature>
<dbReference type="RefSeq" id="XP_045283252.1">
    <property type="nucleotide sequence ID" value="XM_045436100.1"/>
</dbReference>
<dbReference type="Proteomes" id="UP000001631">
    <property type="component" value="Unassembled WGS sequence"/>
</dbReference>
<proteinExistence type="predicted"/>
<dbReference type="EMBL" id="GG663382">
    <property type="protein sequence ID" value="EEH02771.1"/>
    <property type="molecule type" value="Genomic_DNA"/>
</dbReference>
<evidence type="ECO:0000313" key="3">
    <source>
        <dbReference type="Proteomes" id="UP000001631"/>
    </source>
</evidence>
<feature type="chain" id="PRO_5002901511" evidence="1">
    <location>
        <begin position="23"/>
        <end position="116"/>
    </location>
</feature>
<reference evidence="2" key="1">
    <citation type="submission" date="2009-02" db="EMBL/GenBank/DDBJ databases">
        <title>The Genome Sequence of Ajellomyces capsulatus strain G186AR.</title>
        <authorList>
            <consortium name="The Broad Institute Genome Sequencing Platform"/>
            <person name="Champion M."/>
            <person name="Cuomo C."/>
            <person name="Ma L.-J."/>
            <person name="Henn M.R."/>
            <person name="Sil A."/>
            <person name="Goldman B."/>
            <person name="Young S.K."/>
            <person name="Kodira C.D."/>
            <person name="Zeng Q."/>
            <person name="Koehrsen M."/>
            <person name="Alvarado L."/>
            <person name="Berlin A."/>
            <person name="Borenstein D."/>
            <person name="Chen Z."/>
            <person name="Engels R."/>
            <person name="Freedman E."/>
            <person name="Gellesch M."/>
            <person name="Goldberg J."/>
            <person name="Griggs A."/>
            <person name="Gujja S."/>
            <person name="Heiman D."/>
            <person name="Hepburn T."/>
            <person name="Howarth C."/>
            <person name="Jen D."/>
            <person name="Larson L."/>
            <person name="Lewis B."/>
            <person name="Mehta T."/>
            <person name="Park D."/>
            <person name="Pearson M."/>
            <person name="Roberts A."/>
            <person name="Saif S."/>
            <person name="Shea T."/>
            <person name="Shenoy N."/>
            <person name="Sisk P."/>
            <person name="Stolte C."/>
            <person name="Sykes S."/>
            <person name="Walk T."/>
            <person name="White J."/>
            <person name="Yandava C."/>
            <person name="Klein B."/>
            <person name="McEwen J.G."/>
            <person name="Puccia R."/>
            <person name="Goldman G.H."/>
            <person name="Felipe M.S."/>
            <person name="Nino-Vega G."/>
            <person name="San-Blas G."/>
            <person name="Taylor J."/>
            <person name="Mendoza L."/>
            <person name="Galagan J."/>
            <person name="Nusbaum C."/>
            <person name="Birren B."/>
        </authorList>
    </citation>
    <scope>NUCLEOTIDE SEQUENCE</scope>
    <source>
        <strain evidence="2">G186AR</strain>
    </source>
</reference>
<accession>C0P0X1</accession>
<dbReference type="HOGENOM" id="CLU_2096167_0_0_1"/>
<dbReference type="AlphaFoldDB" id="C0P0X1"/>
<name>C0P0X1_AJECG</name>
<keyword evidence="1" id="KW-0732">Signal</keyword>
<organism evidence="2 3">
    <name type="scientific">Ajellomyces capsulatus (strain G186AR / H82 / ATCC MYA-2454 / RMSCC 2432)</name>
    <name type="common">Darling's disease fungus</name>
    <name type="synonym">Histoplasma capsulatum</name>
    <dbReference type="NCBI Taxonomy" id="447093"/>
    <lineage>
        <taxon>Eukaryota</taxon>
        <taxon>Fungi</taxon>
        <taxon>Dikarya</taxon>
        <taxon>Ascomycota</taxon>
        <taxon>Pezizomycotina</taxon>
        <taxon>Eurotiomycetes</taxon>
        <taxon>Eurotiomycetidae</taxon>
        <taxon>Onygenales</taxon>
        <taxon>Ajellomycetaceae</taxon>
        <taxon>Histoplasma</taxon>
    </lineage>
</organism>
<keyword evidence="3" id="KW-1185">Reference proteome</keyword>
<evidence type="ECO:0000313" key="2">
    <source>
        <dbReference type="EMBL" id="EEH02771.1"/>
    </source>
</evidence>
<dbReference type="GeneID" id="69042067"/>
<sequence>MFLNCRLFLNDVHLAWLMSCTAQGLNEPRRKDTKFRALATDGSAVLHQLEGKICSDYKLQIHVADKTRETFQETEWHVPSAVQELDEKTGLPDEHSGRKDGLFQEKLRGISKKKLS</sequence>